<evidence type="ECO:0000313" key="2">
    <source>
        <dbReference type="EMBL" id="KAL0318549.1"/>
    </source>
</evidence>
<sequence length="95" mass="10355">MEASLPPAATNAGHVITGRPKEMLPNKEAKIEAMGMKKTSFAELFSTNRKLTNENKLTKLVVEDETLTLESNDLIDVAPNWVIASSVTLPANFRG</sequence>
<gene>
    <name evidence="2" type="ORF">Sangu_2011100</name>
</gene>
<comment type="caution">
    <text evidence="2">The sequence shown here is derived from an EMBL/GenBank/DDBJ whole genome shotgun (WGS) entry which is preliminary data.</text>
</comment>
<name>A0AAW2LJG5_9LAMI</name>
<dbReference type="AlphaFoldDB" id="A0AAW2LJG5"/>
<accession>A0AAW2LJG5</accession>
<dbReference type="EMBL" id="JACGWK010000013">
    <property type="protein sequence ID" value="KAL0318549.1"/>
    <property type="molecule type" value="Genomic_DNA"/>
</dbReference>
<proteinExistence type="predicted"/>
<reference evidence="2" key="1">
    <citation type="submission" date="2020-06" db="EMBL/GenBank/DDBJ databases">
        <authorList>
            <person name="Li T."/>
            <person name="Hu X."/>
            <person name="Zhang T."/>
            <person name="Song X."/>
            <person name="Zhang H."/>
            <person name="Dai N."/>
            <person name="Sheng W."/>
            <person name="Hou X."/>
            <person name="Wei L."/>
        </authorList>
    </citation>
    <scope>NUCLEOTIDE SEQUENCE</scope>
    <source>
        <strain evidence="2">G01</strain>
        <tissue evidence="2">Leaf</tissue>
    </source>
</reference>
<organism evidence="2">
    <name type="scientific">Sesamum angustifolium</name>
    <dbReference type="NCBI Taxonomy" id="2727405"/>
    <lineage>
        <taxon>Eukaryota</taxon>
        <taxon>Viridiplantae</taxon>
        <taxon>Streptophyta</taxon>
        <taxon>Embryophyta</taxon>
        <taxon>Tracheophyta</taxon>
        <taxon>Spermatophyta</taxon>
        <taxon>Magnoliopsida</taxon>
        <taxon>eudicotyledons</taxon>
        <taxon>Gunneridae</taxon>
        <taxon>Pentapetalae</taxon>
        <taxon>asterids</taxon>
        <taxon>lamiids</taxon>
        <taxon>Lamiales</taxon>
        <taxon>Pedaliaceae</taxon>
        <taxon>Sesamum</taxon>
    </lineage>
</organism>
<reference evidence="2" key="2">
    <citation type="journal article" date="2024" name="Plant">
        <title>Genomic evolution and insights into agronomic trait innovations of Sesamum species.</title>
        <authorList>
            <person name="Miao H."/>
            <person name="Wang L."/>
            <person name="Qu L."/>
            <person name="Liu H."/>
            <person name="Sun Y."/>
            <person name="Le M."/>
            <person name="Wang Q."/>
            <person name="Wei S."/>
            <person name="Zheng Y."/>
            <person name="Lin W."/>
            <person name="Duan Y."/>
            <person name="Cao H."/>
            <person name="Xiong S."/>
            <person name="Wang X."/>
            <person name="Wei L."/>
            <person name="Li C."/>
            <person name="Ma Q."/>
            <person name="Ju M."/>
            <person name="Zhao R."/>
            <person name="Li G."/>
            <person name="Mu C."/>
            <person name="Tian Q."/>
            <person name="Mei H."/>
            <person name="Zhang T."/>
            <person name="Gao T."/>
            <person name="Zhang H."/>
        </authorList>
    </citation>
    <scope>NUCLEOTIDE SEQUENCE</scope>
    <source>
        <strain evidence="2">G01</strain>
    </source>
</reference>
<evidence type="ECO:0000256" key="1">
    <source>
        <dbReference type="SAM" id="MobiDB-lite"/>
    </source>
</evidence>
<protein>
    <submittedName>
        <fullName evidence="2">Uncharacterized protein</fullName>
    </submittedName>
</protein>
<feature type="region of interest" description="Disordered" evidence="1">
    <location>
        <begin position="1"/>
        <end position="21"/>
    </location>
</feature>